<dbReference type="PROSITE" id="PS50851">
    <property type="entry name" value="CHEW"/>
    <property type="match status" value="1"/>
</dbReference>
<sequence>MANKQALRDLQSRLAERLQTVKTETRGSKSWLAVEAGGAGFLFPLRDAGEIFPLAPVLPVPHSQRWFLGVANLRGHLQGVVELAGFLGLPADDARDQARLVGFNPALDINCVLMVDRLAGLRGEDELTSHDAPGGARPAFAGPGYRDGNGRVWQELSLAELARDESFLRIVN</sequence>
<dbReference type="AlphaFoldDB" id="A0A7Y6NPS1"/>
<feature type="domain" description="CheW-like" evidence="1">
    <location>
        <begin position="28"/>
        <end position="167"/>
    </location>
</feature>
<dbReference type="Proteomes" id="UP000529637">
    <property type="component" value="Unassembled WGS sequence"/>
</dbReference>
<keyword evidence="3" id="KW-1185">Reference proteome</keyword>
<comment type="caution">
    <text evidence="2">The sequence shown here is derived from an EMBL/GenBank/DDBJ whole genome shotgun (WGS) entry which is preliminary data.</text>
</comment>
<dbReference type="Gene3D" id="2.40.50.180">
    <property type="entry name" value="CheA-289, Domain 4"/>
    <property type="match status" value="1"/>
</dbReference>
<name>A0A7Y6NPS1_9BURK</name>
<evidence type="ECO:0000259" key="1">
    <source>
        <dbReference type="PROSITE" id="PS50851"/>
    </source>
</evidence>
<accession>A0A7Y6NPS1</accession>
<dbReference type="GO" id="GO:0007165">
    <property type="term" value="P:signal transduction"/>
    <property type="evidence" value="ECO:0007669"/>
    <property type="project" value="InterPro"/>
</dbReference>
<evidence type="ECO:0000313" key="3">
    <source>
        <dbReference type="Proteomes" id="UP000529637"/>
    </source>
</evidence>
<reference evidence="2 3" key="1">
    <citation type="submission" date="2020-06" db="EMBL/GenBank/DDBJ databases">
        <title>Schlegella sp. ID0723 isolated from air conditioner.</title>
        <authorList>
            <person name="Kim D.Y."/>
            <person name="Kim D.-U."/>
        </authorList>
    </citation>
    <scope>NUCLEOTIDE SEQUENCE [LARGE SCALE GENOMIC DNA]</scope>
    <source>
        <strain evidence="2 3">ID0723</strain>
    </source>
</reference>
<dbReference type="InterPro" id="IPR036061">
    <property type="entry name" value="CheW-like_dom_sf"/>
</dbReference>
<dbReference type="SUPFAM" id="SSF50341">
    <property type="entry name" value="CheW-like"/>
    <property type="match status" value="1"/>
</dbReference>
<dbReference type="RefSeq" id="WP_176069894.1">
    <property type="nucleotide sequence ID" value="NZ_JABWMJ010000006.1"/>
</dbReference>
<organism evidence="2 3">
    <name type="scientific">Piscinibacter koreensis</name>
    <dbReference type="NCBI Taxonomy" id="2742824"/>
    <lineage>
        <taxon>Bacteria</taxon>
        <taxon>Pseudomonadati</taxon>
        <taxon>Pseudomonadota</taxon>
        <taxon>Betaproteobacteria</taxon>
        <taxon>Burkholderiales</taxon>
        <taxon>Sphaerotilaceae</taxon>
        <taxon>Piscinibacter</taxon>
    </lineage>
</organism>
<protein>
    <submittedName>
        <fullName evidence="2">Chemotaxis protein CheW</fullName>
    </submittedName>
</protein>
<evidence type="ECO:0000313" key="2">
    <source>
        <dbReference type="EMBL" id="NUZ07059.1"/>
    </source>
</evidence>
<dbReference type="SMART" id="SM00260">
    <property type="entry name" value="CheW"/>
    <property type="match status" value="1"/>
</dbReference>
<gene>
    <name evidence="2" type="ORF">HQN59_14935</name>
</gene>
<dbReference type="Pfam" id="PF01584">
    <property type="entry name" value="CheW"/>
    <property type="match status" value="1"/>
</dbReference>
<dbReference type="EMBL" id="JABWMJ010000006">
    <property type="protein sequence ID" value="NUZ07059.1"/>
    <property type="molecule type" value="Genomic_DNA"/>
</dbReference>
<dbReference type="InterPro" id="IPR002545">
    <property type="entry name" value="CheW-lke_dom"/>
</dbReference>
<proteinExistence type="predicted"/>
<dbReference type="GO" id="GO:0006935">
    <property type="term" value="P:chemotaxis"/>
    <property type="evidence" value="ECO:0007669"/>
    <property type="project" value="InterPro"/>
</dbReference>